<comment type="catalytic activity">
    <reaction evidence="18">
        <text>tricosanoyl-CoA + oxidized [electron-transfer flavoprotein] + H(+) = (2E)-tricosenoyl-CoA + reduced [electron-transfer flavoprotein]</text>
        <dbReference type="Rhea" id="RHEA:48220"/>
        <dbReference type="Rhea" id="RHEA-COMP:10685"/>
        <dbReference type="Rhea" id="RHEA-COMP:10686"/>
        <dbReference type="ChEBI" id="CHEBI:15378"/>
        <dbReference type="ChEBI" id="CHEBI:57692"/>
        <dbReference type="ChEBI" id="CHEBI:58307"/>
        <dbReference type="ChEBI" id="CHEBI:90118"/>
        <dbReference type="ChEBI" id="CHEBI:90119"/>
    </reaction>
    <physiologicalReaction direction="left-to-right" evidence="18">
        <dbReference type="Rhea" id="RHEA:48221"/>
    </physiologicalReaction>
</comment>
<dbReference type="CDD" id="cd02603">
    <property type="entry name" value="HAD_sEH-N_like"/>
    <property type="match status" value="1"/>
</dbReference>
<dbReference type="Pfam" id="PF02770">
    <property type="entry name" value="Acyl-CoA_dh_M"/>
    <property type="match status" value="1"/>
</dbReference>
<dbReference type="Proteomes" id="UP000887577">
    <property type="component" value="Unplaced"/>
</dbReference>
<comment type="similarity">
    <text evidence="5">Belongs to the acyl-CoA dehydrogenase family.</text>
</comment>
<dbReference type="InterPro" id="IPR002575">
    <property type="entry name" value="Aminoglycoside_PTrfase"/>
</dbReference>
<dbReference type="InterPro" id="IPR037069">
    <property type="entry name" value="AcylCoA_DH/ox_N_sf"/>
</dbReference>
<keyword evidence="6" id="KW-0285">Flavoprotein</keyword>
<feature type="domain" description="Aminoglycoside phosphotransferase" evidence="22">
    <location>
        <begin position="259"/>
        <end position="474"/>
    </location>
</feature>
<comment type="catalytic activity">
    <reaction evidence="19">
        <text>hexacosanoyl-CoA + oxidized [electron-transfer flavoprotein] + H(+) = (2E)-hexacosenoyl-CoA + reduced [electron-transfer flavoprotein]</text>
        <dbReference type="Rhea" id="RHEA:48216"/>
        <dbReference type="Rhea" id="RHEA-COMP:10685"/>
        <dbReference type="Rhea" id="RHEA-COMP:10686"/>
        <dbReference type="ChEBI" id="CHEBI:15378"/>
        <dbReference type="ChEBI" id="CHEBI:57692"/>
        <dbReference type="ChEBI" id="CHEBI:58307"/>
        <dbReference type="ChEBI" id="CHEBI:64868"/>
        <dbReference type="ChEBI" id="CHEBI:74281"/>
    </reaction>
    <physiologicalReaction direction="left-to-right" evidence="19">
        <dbReference type="Rhea" id="RHEA:48217"/>
    </physiologicalReaction>
</comment>
<comment type="subcellular location">
    <subcellularLocation>
        <location evidence="3">Mitochondrion membrane</location>
    </subcellularLocation>
    <subcellularLocation>
        <location evidence="2">Peroxisome</location>
    </subcellularLocation>
</comment>
<dbReference type="Gene3D" id="1.10.540.10">
    <property type="entry name" value="Acyl-CoA dehydrogenase/oxidase, N-terminal domain"/>
    <property type="match status" value="1"/>
</dbReference>
<dbReference type="WBParaSite" id="PSU_v2.g3244.t1">
    <property type="protein sequence ID" value="PSU_v2.g3244.t1"/>
    <property type="gene ID" value="PSU_v2.g3244"/>
</dbReference>
<dbReference type="CDD" id="cd05154">
    <property type="entry name" value="ACAD10_11_N-like"/>
    <property type="match status" value="1"/>
</dbReference>
<evidence type="ECO:0000256" key="12">
    <source>
        <dbReference type="ARBA" id="ARBA00023140"/>
    </source>
</evidence>
<evidence type="ECO:0000256" key="17">
    <source>
        <dbReference type="ARBA" id="ARBA00048086"/>
    </source>
</evidence>
<feature type="domain" description="Acyl-CoA oxidase/dehydrogenase middle" evidence="23">
    <location>
        <begin position="720"/>
        <end position="823"/>
    </location>
</feature>
<dbReference type="SUPFAM" id="SSF56112">
    <property type="entry name" value="Protein kinase-like (PK-like)"/>
    <property type="match status" value="1"/>
</dbReference>
<evidence type="ECO:0000256" key="13">
    <source>
        <dbReference type="ARBA" id="ARBA00040622"/>
    </source>
</evidence>
<dbReference type="InterPro" id="IPR009075">
    <property type="entry name" value="AcylCo_DH/oxidase_C"/>
</dbReference>
<keyword evidence="7" id="KW-0274">FAD</keyword>
<feature type="domain" description="Acyl-CoA dehydrogenase/oxidase C-terminal" evidence="21">
    <location>
        <begin position="835"/>
        <end position="984"/>
    </location>
</feature>
<dbReference type="SUPFAM" id="SSF47203">
    <property type="entry name" value="Acyl-CoA dehydrogenase C-terminal domain-like"/>
    <property type="match status" value="1"/>
</dbReference>
<evidence type="ECO:0000256" key="18">
    <source>
        <dbReference type="ARBA" id="ARBA00048395"/>
    </source>
</evidence>
<dbReference type="Gene3D" id="3.30.200.20">
    <property type="entry name" value="Phosphorylase Kinase, domain 1"/>
    <property type="match status" value="1"/>
</dbReference>
<dbReference type="InterPro" id="IPR006439">
    <property type="entry name" value="HAD-SF_hydro_IA"/>
</dbReference>
<dbReference type="SFLD" id="SFLDG01129">
    <property type="entry name" value="C1.5:_HAD__Beta-PGM__Phosphata"/>
    <property type="match status" value="1"/>
</dbReference>
<dbReference type="InterPro" id="IPR013786">
    <property type="entry name" value="AcylCoA_DH/ox_N"/>
</dbReference>
<evidence type="ECO:0000256" key="16">
    <source>
        <dbReference type="ARBA" id="ARBA00048020"/>
    </source>
</evidence>
<dbReference type="PANTHER" id="PTHR48083:SF35">
    <property type="entry name" value="ACYL-COA DEHYDROGENASE FAMILY MEMBER 10"/>
    <property type="match status" value="1"/>
</dbReference>
<evidence type="ECO:0000256" key="6">
    <source>
        <dbReference type="ARBA" id="ARBA00022630"/>
    </source>
</evidence>
<evidence type="ECO:0000256" key="4">
    <source>
        <dbReference type="ARBA" id="ARBA00005005"/>
    </source>
</evidence>
<dbReference type="SFLD" id="SFLDS00003">
    <property type="entry name" value="Haloacid_Dehalogenase"/>
    <property type="match status" value="1"/>
</dbReference>
<dbReference type="Gene3D" id="3.40.50.1000">
    <property type="entry name" value="HAD superfamily/HAD-like"/>
    <property type="match status" value="1"/>
</dbReference>
<evidence type="ECO:0000256" key="19">
    <source>
        <dbReference type="ARBA" id="ARBA00048399"/>
    </source>
</evidence>
<reference evidence="26" key="1">
    <citation type="submission" date="2022-11" db="UniProtKB">
        <authorList>
            <consortium name="WormBaseParasite"/>
        </authorList>
    </citation>
    <scope>IDENTIFICATION</scope>
</reference>
<evidence type="ECO:0000256" key="7">
    <source>
        <dbReference type="ARBA" id="ARBA00022827"/>
    </source>
</evidence>
<comment type="catalytic activity">
    <reaction evidence="17">
        <text>tetracosanoyl-CoA + oxidized [electron-transfer flavoprotein] + H(+) = (2E)-tetracosenoyl-CoA + reduced [electron-transfer flavoprotein]</text>
        <dbReference type="Rhea" id="RHEA:47232"/>
        <dbReference type="Rhea" id="RHEA-COMP:10685"/>
        <dbReference type="Rhea" id="RHEA-COMP:10686"/>
        <dbReference type="ChEBI" id="CHEBI:15378"/>
        <dbReference type="ChEBI" id="CHEBI:57692"/>
        <dbReference type="ChEBI" id="CHEBI:58307"/>
        <dbReference type="ChEBI" id="CHEBI:65052"/>
        <dbReference type="ChEBI" id="CHEBI:74693"/>
    </reaction>
    <physiologicalReaction direction="left-to-right" evidence="17">
        <dbReference type="Rhea" id="RHEA:47233"/>
    </physiologicalReaction>
</comment>
<proteinExistence type="inferred from homology"/>
<protein>
    <recommendedName>
        <fullName evidence="13">Acyl-CoA dehydrogenase family member 11</fullName>
    </recommendedName>
</protein>
<dbReference type="SUPFAM" id="SSF56784">
    <property type="entry name" value="HAD-like"/>
    <property type="match status" value="1"/>
</dbReference>
<dbReference type="PANTHER" id="PTHR48083">
    <property type="entry name" value="MEDIUM-CHAIN SPECIFIC ACYL-COA DEHYDROGENASE, MITOCHONDRIAL-RELATED"/>
    <property type="match status" value="1"/>
</dbReference>
<evidence type="ECO:0000256" key="5">
    <source>
        <dbReference type="ARBA" id="ARBA00009347"/>
    </source>
</evidence>
<dbReference type="InterPro" id="IPR050741">
    <property type="entry name" value="Acyl-CoA_dehydrogenase"/>
</dbReference>
<keyword evidence="25" id="KW-1185">Reference proteome</keyword>
<evidence type="ECO:0000313" key="26">
    <source>
        <dbReference type="WBParaSite" id="PSU_v2.g3244.t1"/>
    </source>
</evidence>
<evidence type="ECO:0000259" key="23">
    <source>
        <dbReference type="Pfam" id="PF02770"/>
    </source>
</evidence>
<evidence type="ECO:0000256" key="8">
    <source>
        <dbReference type="ARBA" id="ARBA00022990"/>
    </source>
</evidence>
<dbReference type="InterPro" id="IPR009100">
    <property type="entry name" value="AcylCoA_DH/oxidase_NM_dom_sf"/>
</dbReference>
<dbReference type="Pfam" id="PF01636">
    <property type="entry name" value="APH"/>
    <property type="match status" value="1"/>
</dbReference>
<keyword evidence="12" id="KW-0576">Peroxisome</keyword>
<dbReference type="GO" id="GO:0031966">
    <property type="term" value="C:mitochondrial membrane"/>
    <property type="evidence" value="ECO:0007669"/>
    <property type="project" value="UniProtKB-SubCell"/>
</dbReference>
<evidence type="ECO:0000259" key="21">
    <source>
        <dbReference type="Pfam" id="PF00441"/>
    </source>
</evidence>
<evidence type="ECO:0000259" key="24">
    <source>
        <dbReference type="Pfam" id="PF02771"/>
    </source>
</evidence>
<evidence type="ECO:0000259" key="22">
    <source>
        <dbReference type="Pfam" id="PF01636"/>
    </source>
</evidence>
<dbReference type="InterPro" id="IPR046373">
    <property type="entry name" value="Acyl-CoA_Oxase/DH_mid-dom_sf"/>
</dbReference>
<sequence length="991" mass="112427">MSSIKAVIFDMGGVLIPSPMELWAESPQKLSANVSEKVSGKQITETLLSDECKHHFKSLECGEITIPDFEAIFTYFFNKQHGRKDKDILHIFHGMKPNNPSLKLLSEWKPVLEALQSEGIKIAVLTNNFWVDRARQFPTHCLDPKYFNVIVESCREGLSKPDKRFYQKALDKLGVNASESIFIDDLGVNLKSAKEMGFKTIKCQQTGDAIKDLENAMNFSLADYVSGTRQLLPREGIPKELLISYLQKLFNSNASEIIIRRFGHGQSNPTYYLKFDEKELVLRKKPSGKLLPSAHLIEREYQILKALYGHIPVPRVYDYNETILDTPFYIMEFCRGRLFVDASLPDVSPKDKTEMYQDFIRVLAKLHSIDFEKVGLANYGKKEKYMARNLQRWIKMYEMAKREEISEMNKLQKWLENSVPQNGNTTIVHGDFRIDNVIFHPTENRIIAVLDWETSTLGDPYSDLATSLLAHYCPTNSLIPSLARFETTEKSGIPSAQSILSYYHQLLNCQNPLNPEQWIFYVAFVHFRMASISQGIYHRSLQGQNSSTQAHTFKHFPKMFAANGLKLIHELNPASEKFGIFPTVPEALRPEALEIYKKVKNFIDEKILPREKEVEAYHEGPNPWVINPIIEKLKIEAKNEGLWNLFIPHHLDPKHQYGIGLSNVEYSHCCELMGLAQWAPEVFNCNAPDTGNMEVLIKYGNQQQKDRWLQPLLEGKIRSCFAMTEPDVASSDATNIQSYIVKDGDKLIINGKKWYISGAGNPQCKICIFMGKFEGWKKKPLHQQQSMILIPMNTPGITITRAMPVFGALDAPFGHCEMIFENVIVPYSNLILGEGRGFEIAQGRLGPGRIHHCMRLIGSAERALSCMIERAKTRIAKGKPLISFQTVRTDIAESRIEIEQTRLLVLKAAHMIDTVGAKEAQNEIAMIKVAAPNMAYKIADRAIQIFGAGGLSNDFPLASILINARTLKFADGPDIVHLETVAKQELKKSKL</sequence>
<dbReference type="PRINTS" id="PR00413">
    <property type="entry name" value="HADHALOGNASE"/>
</dbReference>
<comment type="pathway">
    <text evidence="4">Lipid metabolism; fatty acid beta-oxidation.</text>
</comment>
<dbReference type="Gene3D" id="1.10.150.240">
    <property type="entry name" value="Putative phosphatase, domain 2"/>
    <property type="match status" value="1"/>
</dbReference>
<feature type="domain" description="Acyl-CoA dehydrogenase/oxidase N-terminal" evidence="24">
    <location>
        <begin position="590"/>
        <end position="716"/>
    </location>
</feature>
<dbReference type="SUPFAM" id="SSF56645">
    <property type="entry name" value="Acyl-CoA dehydrogenase NM domain-like"/>
    <property type="match status" value="1"/>
</dbReference>
<dbReference type="InterPro" id="IPR023214">
    <property type="entry name" value="HAD_sf"/>
</dbReference>
<evidence type="ECO:0000256" key="2">
    <source>
        <dbReference type="ARBA" id="ARBA00004275"/>
    </source>
</evidence>
<evidence type="ECO:0000256" key="10">
    <source>
        <dbReference type="ARBA" id="ARBA00023098"/>
    </source>
</evidence>
<dbReference type="NCBIfam" id="TIGR02247">
    <property type="entry name" value="HAD-1A3-hyp"/>
    <property type="match status" value="1"/>
</dbReference>
<dbReference type="GO" id="GO:0005777">
    <property type="term" value="C:peroxisome"/>
    <property type="evidence" value="ECO:0007669"/>
    <property type="project" value="UniProtKB-SubCell"/>
</dbReference>
<dbReference type="NCBIfam" id="TIGR01509">
    <property type="entry name" value="HAD-SF-IA-v3"/>
    <property type="match status" value="1"/>
</dbReference>
<evidence type="ECO:0000256" key="3">
    <source>
        <dbReference type="ARBA" id="ARBA00004325"/>
    </source>
</evidence>
<keyword evidence="8" id="KW-0007">Acetylation</keyword>
<evidence type="ECO:0000256" key="15">
    <source>
        <dbReference type="ARBA" id="ARBA00047443"/>
    </source>
</evidence>
<dbReference type="Pfam" id="PF00441">
    <property type="entry name" value="Acyl-CoA_dh_1"/>
    <property type="match status" value="1"/>
</dbReference>
<dbReference type="InterPro" id="IPR006091">
    <property type="entry name" value="Acyl-CoA_Oxase/DH_mid-dom"/>
</dbReference>
<evidence type="ECO:0000256" key="11">
    <source>
        <dbReference type="ARBA" id="ARBA00023136"/>
    </source>
</evidence>
<dbReference type="GO" id="GO:0050660">
    <property type="term" value="F:flavin adenine dinucleotide binding"/>
    <property type="evidence" value="ECO:0007669"/>
    <property type="project" value="InterPro"/>
</dbReference>
<dbReference type="Gene3D" id="3.90.1200.10">
    <property type="match status" value="1"/>
</dbReference>
<evidence type="ECO:0000313" key="25">
    <source>
        <dbReference type="Proteomes" id="UP000887577"/>
    </source>
</evidence>
<keyword evidence="11" id="KW-0472">Membrane</keyword>
<dbReference type="Pfam" id="PF02771">
    <property type="entry name" value="Acyl-CoA_dh_N"/>
    <property type="match status" value="1"/>
</dbReference>
<comment type="catalytic activity">
    <reaction evidence="15">
        <text>a 2,3-saturated acyl-CoA + oxidized [electron-transfer flavoprotein] + H(+) = a (2E)-enoyl-CoA + reduced [electron-transfer flavoprotein]</text>
        <dbReference type="Rhea" id="RHEA:44704"/>
        <dbReference type="Rhea" id="RHEA-COMP:10685"/>
        <dbReference type="Rhea" id="RHEA-COMP:10686"/>
        <dbReference type="ChEBI" id="CHEBI:15378"/>
        <dbReference type="ChEBI" id="CHEBI:57692"/>
        <dbReference type="ChEBI" id="CHEBI:58307"/>
        <dbReference type="ChEBI" id="CHEBI:58856"/>
        <dbReference type="ChEBI" id="CHEBI:65111"/>
    </reaction>
    <physiologicalReaction direction="left-to-right" evidence="15">
        <dbReference type="Rhea" id="RHEA:44705"/>
    </physiologicalReaction>
</comment>
<keyword evidence="10" id="KW-0443">Lipid metabolism</keyword>
<evidence type="ECO:0000256" key="9">
    <source>
        <dbReference type="ARBA" id="ARBA00023002"/>
    </source>
</evidence>
<dbReference type="InterPro" id="IPR011009">
    <property type="entry name" value="Kinase-like_dom_sf"/>
</dbReference>
<comment type="catalytic activity">
    <reaction evidence="16">
        <text>docosanoyl-CoA + oxidized [electron-transfer flavoprotein] + H(+) = (2E)-docosenoyl-CoA + reduced [electron-transfer flavoprotein]</text>
        <dbReference type="Rhea" id="RHEA:47228"/>
        <dbReference type="Rhea" id="RHEA-COMP:10685"/>
        <dbReference type="Rhea" id="RHEA-COMP:10686"/>
        <dbReference type="ChEBI" id="CHEBI:15378"/>
        <dbReference type="ChEBI" id="CHEBI:57692"/>
        <dbReference type="ChEBI" id="CHEBI:58307"/>
        <dbReference type="ChEBI" id="CHEBI:65059"/>
        <dbReference type="ChEBI" id="CHEBI:74692"/>
    </reaction>
    <physiologicalReaction direction="left-to-right" evidence="16">
        <dbReference type="Rhea" id="RHEA:47229"/>
    </physiologicalReaction>
</comment>
<organism evidence="25 26">
    <name type="scientific">Panagrolaimus superbus</name>
    <dbReference type="NCBI Taxonomy" id="310955"/>
    <lineage>
        <taxon>Eukaryota</taxon>
        <taxon>Metazoa</taxon>
        <taxon>Ecdysozoa</taxon>
        <taxon>Nematoda</taxon>
        <taxon>Chromadorea</taxon>
        <taxon>Rhabditida</taxon>
        <taxon>Tylenchina</taxon>
        <taxon>Panagrolaimomorpha</taxon>
        <taxon>Panagrolaimoidea</taxon>
        <taxon>Panagrolaimidae</taxon>
        <taxon>Panagrolaimus</taxon>
    </lineage>
</organism>
<dbReference type="AlphaFoldDB" id="A0A914YSV3"/>
<name>A0A914YSV3_9BILA</name>
<dbReference type="InterPro" id="IPR023198">
    <property type="entry name" value="PGP-like_dom2"/>
</dbReference>
<dbReference type="GO" id="GO:0033539">
    <property type="term" value="P:fatty acid beta-oxidation using acyl-CoA dehydrogenase"/>
    <property type="evidence" value="ECO:0007669"/>
    <property type="project" value="TreeGrafter"/>
</dbReference>
<dbReference type="Gene3D" id="2.40.110.10">
    <property type="entry name" value="Butyryl-CoA Dehydrogenase, subunit A, domain 2"/>
    <property type="match status" value="1"/>
</dbReference>
<comment type="catalytic activity">
    <reaction evidence="20">
        <text>eicosanoyl-CoA + oxidized [electron-transfer flavoprotein] + H(+) = (2E)-eicosenoyl-CoA + reduced [electron-transfer flavoprotein]</text>
        <dbReference type="Rhea" id="RHEA:47236"/>
        <dbReference type="Rhea" id="RHEA-COMP:10685"/>
        <dbReference type="Rhea" id="RHEA-COMP:10686"/>
        <dbReference type="ChEBI" id="CHEBI:15378"/>
        <dbReference type="ChEBI" id="CHEBI:57380"/>
        <dbReference type="ChEBI" id="CHEBI:57692"/>
        <dbReference type="ChEBI" id="CHEBI:58307"/>
        <dbReference type="ChEBI" id="CHEBI:74691"/>
    </reaction>
    <physiologicalReaction direction="left-to-right" evidence="20">
        <dbReference type="Rhea" id="RHEA:47237"/>
    </physiologicalReaction>
</comment>
<comment type="cofactor">
    <cofactor evidence="1">
        <name>FAD</name>
        <dbReference type="ChEBI" id="CHEBI:57692"/>
    </cofactor>
</comment>
<comment type="function">
    <text evidence="14">Acyl-CoA dehydrogenase, that exhibits maximal activity towards saturated C22-CoA. Probably participates in beta-oxydation and energy production but could also play a role in the metabolism of specific fatty acids to control fatty acids composition of cellular lipids in brain.</text>
</comment>
<evidence type="ECO:0000256" key="1">
    <source>
        <dbReference type="ARBA" id="ARBA00001974"/>
    </source>
</evidence>
<dbReference type="InterPro" id="IPR041726">
    <property type="entry name" value="ACAD10_11_N"/>
</dbReference>
<dbReference type="InterPro" id="IPR011945">
    <property type="entry name" value="HAD-SF_ppase_IA/epoxid_hydro_N"/>
</dbReference>
<dbReference type="InterPro" id="IPR036250">
    <property type="entry name" value="AcylCo_DH-like_C"/>
</dbReference>
<accession>A0A914YSV3</accession>
<dbReference type="Pfam" id="PF00702">
    <property type="entry name" value="Hydrolase"/>
    <property type="match status" value="1"/>
</dbReference>
<dbReference type="InterPro" id="IPR036412">
    <property type="entry name" value="HAD-like_sf"/>
</dbReference>
<dbReference type="Gene3D" id="1.20.140.10">
    <property type="entry name" value="Butyryl-CoA Dehydrogenase, subunit A, domain 3"/>
    <property type="match status" value="1"/>
</dbReference>
<keyword evidence="9" id="KW-0560">Oxidoreductase</keyword>
<evidence type="ECO:0000256" key="20">
    <source>
        <dbReference type="ARBA" id="ARBA00049140"/>
    </source>
</evidence>
<evidence type="ECO:0000256" key="14">
    <source>
        <dbReference type="ARBA" id="ARBA00046026"/>
    </source>
</evidence>
<dbReference type="GO" id="GO:0003995">
    <property type="term" value="F:acyl-CoA dehydrogenase activity"/>
    <property type="evidence" value="ECO:0007669"/>
    <property type="project" value="TreeGrafter"/>
</dbReference>
<dbReference type="FunFam" id="2.40.110.10:FF:000002">
    <property type="entry name" value="Acyl-CoA dehydrogenase fadE12"/>
    <property type="match status" value="1"/>
</dbReference>